<comment type="caution">
    <text evidence="2">The sequence shown here is derived from an EMBL/GenBank/DDBJ whole genome shotgun (WGS) entry which is preliminary data.</text>
</comment>
<name>A0A1F4S3W1_UNCSA</name>
<dbReference type="InterPro" id="IPR003251">
    <property type="entry name" value="Rr_diiron-bd_dom"/>
</dbReference>
<dbReference type="SUPFAM" id="SSF47240">
    <property type="entry name" value="Ferritin-like"/>
    <property type="match status" value="1"/>
</dbReference>
<evidence type="ECO:0000259" key="1">
    <source>
        <dbReference type="Pfam" id="PF02915"/>
    </source>
</evidence>
<dbReference type="Proteomes" id="UP000177905">
    <property type="component" value="Unassembled WGS sequence"/>
</dbReference>
<proteinExistence type="predicted"/>
<gene>
    <name evidence="2" type="ORF">A2290_09325</name>
</gene>
<dbReference type="AlphaFoldDB" id="A0A1F4S3W1"/>
<dbReference type="Gene3D" id="1.20.1260.10">
    <property type="match status" value="1"/>
</dbReference>
<sequence>MKNIIEDVKLSIQLEEKGYDFYIKTAEKTGNPLAGSTLQSLAERELIHIEKIKEFYKNLTGEKILRSDWLKNVGVAPSKKSLIKPIIEKLKNNLEKKFETDKNINEAYKIAEGLETDSYKLYTKIANSTDDETAKKFYTALAQEEKEHYAILDETLEYLNNPGDWFKAKERWIVEG</sequence>
<dbReference type="GO" id="GO:0016491">
    <property type="term" value="F:oxidoreductase activity"/>
    <property type="evidence" value="ECO:0007669"/>
    <property type="project" value="InterPro"/>
</dbReference>
<protein>
    <recommendedName>
        <fullName evidence="1">Rubrerythrin diiron-binding domain-containing protein</fullName>
    </recommendedName>
</protein>
<dbReference type="InterPro" id="IPR012347">
    <property type="entry name" value="Ferritin-like"/>
</dbReference>
<feature type="domain" description="Rubrerythrin diiron-binding" evidence="1">
    <location>
        <begin position="9"/>
        <end position="154"/>
    </location>
</feature>
<reference evidence="2 3" key="1">
    <citation type="journal article" date="2016" name="Nat. Commun.">
        <title>Thousands of microbial genomes shed light on interconnected biogeochemical processes in an aquifer system.</title>
        <authorList>
            <person name="Anantharaman K."/>
            <person name="Brown C.T."/>
            <person name="Hug L.A."/>
            <person name="Sharon I."/>
            <person name="Castelle C.J."/>
            <person name="Probst A.J."/>
            <person name="Thomas B.C."/>
            <person name="Singh A."/>
            <person name="Wilkins M.J."/>
            <person name="Karaoz U."/>
            <person name="Brodie E.L."/>
            <person name="Williams K.H."/>
            <person name="Hubbard S.S."/>
            <person name="Banfield J.F."/>
        </authorList>
    </citation>
    <scope>NUCLEOTIDE SEQUENCE [LARGE SCALE GENOMIC DNA]</scope>
</reference>
<dbReference type="GO" id="GO:0046872">
    <property type="term" value="F:metal ion binding"/>
    <property type="evidence" value="ECO:0007669"/>
    <property type="project" value="InterPro"/>
</dbReference>
<evidence type="ECO:0000313" key="3">
    <source>
        <dbReference type="Proteomes" id="UP000177905"/>
    </source>
</evidence>
<evidence type="ECO:0000313" key="2">
    <source>
        <dbReference type="EMBL" id="OGC15089.1"/>
    </source>
</evidence>
<dbReference type="PANTHER" id="PTHR33531">
    <property type="entry name" value="RUBRERYTHRIN SUBFAMILY"/>
    <property type="match status" value="1"/>
</dbReference>
<dbReference type="EMBL" id="MEUA01000026">
    <property type="protein sequence ID" value="OGC15089.1"/>
    <property type="molecule type" value="Genomic_DNA"/>
</dbReference>
<organism evidence="2 3">
    <name type="scientific">candidate division WOR-1 bacterium RIFOXYB2_FULL_36_35</name>
    <dbReference type="NCBI Taxonomy" id="1802578"/>
    <lineage>
        <taxon>Bacteria</taxon>
        <taxon>Bacillati</taxon>
        <taxon>Saganbacteria</taxon>
    </lineage>
</organism>
<dbReference type="Pfam" id="PF02915">
    <property type="entry name" value="Rubrerythrin"/>
    <property type="match status" value="1"/>
</dbReference>
<accession>A0A1F4S3W1</accession>
<dbReference type="InterPro" id="IPR009078">
    <property type="entry name" value="Ferritin-like_SF"/>
</dbReference>
<dbReference type="PANTHER" id="PTHR33531:SF7">
    <property type="entry name" value="HYPOTHETICAL MEMBRANE PROTEIN, CONSERVED"/>
    <property type="match status" value="1"/>
</dbReference>
<dbReference type="CDD" id="cd01045">
    <property type="entry name" value="Ferritin_like_AB"/>
    <property type="match status" value="1"/>
</dbReference>